<dbReference type="RefSeq" id="WP_248664960.1">
    <property type="nucleotide sequence ID" value="NZ_JALPRX010000001.1"/>
</dbReference>
<dbReference type="PANTHER" id="PTHR33529:SF6">
    <property type="entry name" value="YJGP_YJGQ FAMILY PERMEASE"/>
    <property type="match status" value="1"/>
</dbReference>
<evidence type="ECO:0000256" key="1">
    <source>
        <dbReference type="ARBA" id="ARBA00004651"/>
    </source>
</evidence>
<feature type="transmembrane region" description="Helical" evidence="7">
    <location>
        <begin position="56"/>
        <end position="82"/>
    </location>
</feature>
<feature type="transmembrane region" description="Helical" evidence="7">
    <location>
        <begin position="319"/>
        <end position="342"/>
    </location>
</feature>
<dbReference type="AlphaFoldDB" id="A0A9X1Y3Y4"/>
<evidence type="ECO:0000313" key="8">
    <source>
        <dbReference type="EMBL" id="MCK8782843.1"/>
    </source>
</evidence>
<name>A0A9X1Y3Y4_9PROT</name>
<keyword evidence="3 7" id="KW-0812">Transmembrane</keyword>
<keyword evidence="9" id="KW-1185">Reference proteome</keyword>
<feature type="transmembrane region" description="Helical" evidence="7">
    <location>
        <begin position="291"/>
        <end position="313"/>
    </location>
</feature>
<reference evidence="8" key="1">
    <citation type="submission" date="2022-04" db="EMBL/GenBank/DDBJ databases">
        <title>Roseomonas acroporae sp. nov., isolated from coral Acropora digitifera.</title>
        <authorList>
            <person name="Sun H."/>
        </authorList>
    </citation>
    <scope>NUCLEOTIDE SEQUENCE</scope>
    <source>
        <strain evidence="8">NAR14</strain>
    </source>
</reference>
<feature type="transmembrane region" description="Helical" evidence="7">
    <location>
        <begin position="349"/>
        <end position="369"/>
    </location>
</feature>
<evidence type="ECO:0000256" key="3">
    <source>
        <dbReference type="ARBA" id="ARBA00022692"/>
    </source>
</evidence>
<dbReference type="EMBL" id="JALPRX010000001">
    <property type="protein sequence ID" value="MCK8782843.1"/>
    <property type="molecule type" value="Genomic_DNA"/>
</dbReference>
<evidence type="ECO:0000256" key="5">
    <source>
        <dbReference type="ARBA" id="ARBA00023136"/>
    </source>
</evidence>
<evidence type="ECO:0000256" key="7">
    <source>
        <dbReference type="SAM" id="Phobius"/>
    </source>
</evidence>
<comment type="caution">
    <text evidence="8">The sequence shown here is derived from an EMBL/GenBank/DDBJ whole genome shotgun (WGS) entry which is preliminary data.</text>
</comment>
<organism evidence="8 9">
    <name type="scientific">Roseomonas acroporae</name>
    <dbReference type="NCBI Taxonomy" id="2937791"/>
    <lineage>
        <taxon>Bacteria</taxon>
        <taxon>Pseudomonadati</taxon>
        <taxon>Pseudomonadota</taxon>
        <taxon>Alphaproteobacteria</taxon>
        <taxon>Acetobacterales</taxon>
        <taxon>Roseomonadaceae</taxon>
        <taxon>Roseomonas</taxon>
    </lineage>
</organism>
<feature type="transmembrane region" description="Helical" evidence="7">
    <location>
        <begin position="103"/>
        <end position="121"/>
    </location>
</feature>
<gene>
    <name evidence="8" type="primary">lptF</name>
    <name evidence="8" type="ORF">M0638_00425</name>
</gene>
<evidence type="ECO:0000256" key="4">
    <source>
        <dbReference type="ARBA" id="ARBA00022989"/>
    </source>
</evidence>
<feature type="transmembrane region" description="Helical" evidence="7">
    <location>
        <begin position="141"/>
        <end position="161"/>
    </location>
</feature>
<keyword evidence="4 7" id="KW-1133">Transmembrane helix</keyword>
<feature type="region of interest" description="Disordered" evidence="6">
    <location>
        <begin position="245"/>
        <end position="277"/>
    </location>
</feature>
<dbReference type="NCBIfam" id="TIGR04407">
    <property type="entry name" value="LptF_YjgP"/>
    <property type="match status" value="1"/>
</dbReference>
<dbReference type="PANTHER" id="PTHR33529">
    <property type="entry name" value="SLR0882 PROTEIN-RELATED"/>
    <property type="match status" value="1"/>
</dbReference>
<proteinExistence type="predicted"/>
<comment type="subcellular location">
    <subcellularLocation>
        <location evidence="1">Cell membrane</location>
        <topology evidence="1">Multi-pass membrane protein</topology>
    </subcellularLocation>
</comment>
<feature type="compositionally biased region" description="Basic and acidic residues" evidence="6">
    <location>
        <begin position="246"/>
        <end position="264"/>
    </location>
</feature>
<keyword evidence="5 7" id="KW-0472">Membrane</keyword>
<dbReference type="Pfam" id="PF03739">
    <property type="entry name" value="LptF_LptG"/>
    <property type="match status" value="1"/>
</dbReference>
<dbReference type="GO" id="GO:0043190">
    <property type="term" value="C:ATP-binding cassette (ABC) transporter complex"/>
    <property type="evidence" value="ECO:0007669"/>
    <property type="project" value="InterPro"/>
</dbReference>
<dbReference type="InterPro" id="IPR030922">
    <property type="entry name" value="LptF"/>
</dbReference>
<sequence>MPRIDRYILRQLLVSLFAVTVGLAALVWLTQSLRFIELVLDRGLSLAVFVELTSLMLPSFFAVILPITTFVVALFCYIRLAADRELVVMRAAGLSQWRLSRPVLALALLSTLLCYGLNLWLVPISHTAFRTWQYEIRNQMAAILLQEGVFSSVGGDLTVYARRRDRDGTLHGILVHDARDRGNPVTILAEAGRIASTPQGPRVTLINGVRQQVERVAPPAGSPPGTPATSRLSSLSFAENTVDLARATRSEETRNRDSRERSLDELFNPDPAERLPQRDIDKYRAEGHQRLSAPLTAISFAMVALAVSLTGGFRRHGGALRIAAGVLIVVGLLALGLAVGNLAAKRPTLIPLIWLHAIAPGLVAAWWVAGAPGVPRRAPRRPQPSAGFAGTAPGAESAVQGGRSGVTAMGRA</sequence>
<dbReference type="GO" id="GO:0055085">
    <property type="term" value="P:transmembrane transport"/>
    <property type="evidence" value="ECO:0007669"/>
    <property type="project" value="InterPro"/>
</dbReference>
<dbReference type="InterPro" id="IPR005495">
    <property type="entry name" value="LptG/LptF_permease"/>
</dbReference>
<feature type="transmembrane region" description="Helical" evidence="7">
    <location>
        <begin position="12"/>
        <end position="36"/>
    </location>
</feature>
<evidence type="ECO:0000256" key="6">
    <source>
        <dbReference type="SAM" id="MobiDB-lite"/>
    </source>
</evidence>
<accession>A0A9X1Y3Y4</accession>
<evidence type="ECO:0000256" key="2">
    <source>
        <dbReference type="ARBA" id="ARBA00022475"/>
    </source>
</evidence>
<feature type="region of interest" description="Disordered" evidence="6">
    <location>
        <begin position="376"/>
        <end position="412"/>
    </location>
</feature>
<keyword evidence="2" id="KW-1003">Cell membrane</keyword>
<dbReference type="Proteomes" id="UP001139516">
    <property type="component" value="Unassembled WGS sequence"/>
</dbReference>
<dbReference type="GO" id="GO:0015920">
    <property type="term" value="P:lipopolysaccharide transport"/>
    <property type="evidence" value="ECO:0007669"/>
    <property type="project" value="TreeGrafter"/>
</dbReference>
<protein>
    <submittedName>
        <fullName evidence="8">LPS export ABC transporter permease LptF</fullName>
    </submittedName>
</protein>
<evidence type="ECO:0000313" key="9">
    <source>
        <dbReference type="Proteomes" id="UP001139516"/>
    </source>
</evidence>